<reference evidence="1" key="1">
    <citation type="submission" date="2019-10" db="EMBL/GenBank/DDBJ databases">
        <authorList>
            <consortium name="DOE Joint Genome Institute"/>
            <person name="Kuo A."/>
            <person name="Miyauchi S."/>
            <person name="Kiss E."/>
            <person name="Drula E."/>
            <person name="Kohler A."/>
            <person name="Sanchez-Garcia M."/>
            <person name="Andreopoulos B."/>
            <person name="Barry K.W."/>
            <person name="Bonito G."/>
            <person name="Buee M."/>
            <person name="Carver A."/>
            <person name="Chen C."/>
            <person name="Cichocki N."/>
            <person name="Clum A."/>
            <person name="Culley D."/>
            <person name="Crous P.W."/>
            <person name="Fauchery L."/>
            <person name="Girlanda M."/>
            <person name="Hayes R."/>
            <person name="Keri Z."/>
            <person name="Labutti K."/>
            <person name="Lipzen A."/>
            <person name="Lombard V."/>
            <person name="Magnuson J."/>
            <person name="Maillard F."/>
            <person name="Morin E."/>
            <person name="Murat C."/>
            <person name="Nolan M."/>
            <person name="Ohm R."/>
            <person name="Pangilinan J."/>
            <person name="Pereira M."/>
            <person name="Perotto S."/>
            <person name="Peter M."/>
            <person name="Riley R."/>
            <person name="Sitrit Y."/>
            <person name="Stielow B."/>
            <person name="Szollosi G."/>
            <person name="Zifcakova L."/>
            <person name="Stursova M."/>
            <person name="Spatafora J.W."/>
            <person name="Tedersoo L."/>
            <person name="Vaario L.-M."/>
            <person name="Yamada A."/>
            <person name="Yan M."/>
            <person name="Wang P."/>
            <person name="Xu J."/>
            <person name="Bruns T."/>
            <person name="Baldrian P."/>
            <person name="Vilgalys R."/>
            <person name="Henrissat B."/>
            <person name="Grigoriev I.V."/>
            <person name="Hibbett D."/>
            <person name="Nagy L.G."/>
            <person name="Martin F.M."/>
        </authorList>
    </citation>
    <scope>NUCLEOTIDE SEQUENCE</scope>
    <source>
        <strain evidence="1">P2</strain>
    </source>
</reference>
<keyword evidence="2" id="KW-1185">Reference proteome</keyword>
<accession>A0ACB6Z2J2</accession>
<reference evidence="1" key="2">
    <citation type="journal article" date="2020" name="Nat. Commun.">
        <title>Large-scale genome sequencing of mycorrhizal fungi provides insights into the early evolution of symbiotic traits.</title>
        <authorList>
            <person name="Miyauchi S."/>
            <person name="Kiss E."/>
            <person name="Kuo A."/>
            <person name="Drula E."/>
            <person name="Kohler A."/>
            <person name="Sanchez-Garcia M."/>
            <person name="Morin E."/>
            <person name="Andreopoulos B."/>
            <person name="Barry K.W."/>
            <person name="Bonito G."/>
            <person name="Buee M."/>
            <person name="Carver A."/>
            <person name="Chen C."/>
            <person name="Cichocki N."/>
            <person name="Clum A."/>
            <person name="Culley D."/>
            <person name="Crous P.W."/>
            <person name="Fauchery L."/>
            <person name="Girlanda M."/>
            <person name="Hayes R.D."/>
            <person name="Keri Z."/>
            <person name="LaButti K."/>
            <person name="Lipzen A."/>
            <person name="Lombard V."/>
            <person name="Magnuson J."/>
            <person name="Maillard F."/>
            <person name="Murat C."/>
            <person name="Nolan M."/>
            <person name="Ohm R.A."/>
            <person name="Pangilinan J."/>
            <person name="Pereira M.F."/>
            <person name="Perotto S."/>
            <person name="Peter M."/>
            <person name="Pfister S."/>
            <person name="Riley R."/>
            <person name="Sitrit Y."/>
            <person name="Stielow J.B."/>
            <person name="Szollosi G."/>
            <person name="Zifcakova L."/>
            <person name="Stursova M."/>
            <person name="Spatafora J.W."/>
            <person name="Tedersoo L."/>
            <person name="Vaario L.M."/>
            <person name="Yamada A."/>
            <person name="Yan M."/>
            <person name="Wang P."/>
            <person name="Xu J."/>
            <person name="Bruns T."/>
            <person name="Baldrian P."/>
            <person name="Vilgalys R."/>
            <person name="Dunand C."/>
            <person name="Henrissat B."/>
            <person name="Grigoriev I.V."/>
            <person name="Hibbett D."/>
            <person name="Nagy L.G."/>
            <person name="Martin F.M."/>
        </authorList>
    </citation>
    <scope>NUCLEOTIDE SEQUENCE</scope>
    <source>
        <strain evidence="1">P2</strain>
    </source>
</reference>
<name>A0ACB6Z2J2_THEGA</name>
<feature type="non-terminal residue" evidence="1">
    <location>
        <position position="1"/>
    </location>
</feature>
<evidence type="ECO:0000313" key="1">
    <source>
        <dbReference type="EMBL" id="KAF9643929.1"/>
    </source>
</evidence>
<organism evidence="1 2">
    <name type="scientific">Thelephora ganbajun</name>
    <name type="common">Ganba fungus</name>
    <dbReference type="NCBI Taxonomy" id="370292"/>
    <lineage>
        <taxon>Eukaryota</taxon>
        <taxon>Fungi</taxon>
        <taxon>Dikarya</taxon>
        <taxon>Basidiomycota</taxon>
        <taxon>Agaricomycotina</taxon>
        <taxon>Agaricomycetes</taxon>
        <taxon>Thelephorales</taxon>
        <taxon>Thelephoraceae</taxon>
        <taxon>Thelephora</taxon>
    </lineage>
</organism>
<gene>
    <name evidence="1" type="ORF">BDM02DRAFT_3076666</name>
</gene>
<proteinExistence type="predicted"/>
<feature type="non-terminal residue" evidence="1">
    <location>
        <position position="78"/>
    </location>
</feature>
<evidence type="ECO:0000313" key="2">
    <source>
        <dbReference type="Proteomes" id="UP000886501"/>
    </source>
</evidence>
<sequence>NNRQFPGRLPIQIPGFGEKPEEWIVDWIVTHHGKGLGSKFQILWKAGDKSWAPYREVAHLNALDRYCELMGVKDVSQL</sequence>
<dbReference type="EMBL" id="MU118174">
    <property type="protein sequence ID" value="KAF9643929.1"/>
    <property type="molecule type" value="Genomic_DNA"/>
</dbReference>
<comment type="caution">
    <text evidence="1">The sequence shown here is derived from an EMBL/GenBank/DDBJ whole genome shotgun (WGS) entry which is preliminary data.</text>
</comment>
<dbReference type="Proteomes" id="UP000886501">
    <property type="component" value="Unassembled WGS sequence"/>
</dbReference>
<protein>
    <submittedName>
        <fullName evidence="1">Uncharacterized protein</fullName>
    </submittedName>
</protein>